<name>A0A1C4X3K4_9ACTN</name>
<feature type="transmembrane region" description="Helical" evidence="1">
    <location>
        <begin position="96"/>
        <end position="116"/>
    </location>
</feature>
<reference evidence="3" key="1">
    <citation type="submission" date="2016-06" db="EMBL/GenBank/DDBJ databases">
        <authorList>
            <person name="Varghese N."/>
            <person name="Submissions Spin"/>
        </authorList>
    </citation>
    <scope>NUCLEOTIDE SEQUENCE [LARGE SCALE GENOMIC DNA]</scope>
    <source>
        <strain evidence="3">DSM 44100</strain>
    </source>
</reference>
<keyword evidence="1" id="KW-0472">Membrane</keyword>
<feature type="transmembrane region" description="Helical" evidence="1">
    <location>
        <begin position="24"/>
        <end position="51"/>
    </location>
</feature>
<dbReference type="AlphaFoldDB" id="A0A1C4X3K4"/>
<dbReference type="STRING" id="121616.GA0070216_10497"/>
<evidence type="ECO:0008006" key="4">
    <source>
        <dbReference type="Google" id="ProtNLM"/>
    </source>
</evidence>
<dbReference type="EMBL" id="FMCU01000004">
    <property type="protein sequence ID" value="SCF02771.1"/>
    <property type="molecule type" value="Genomic_DNA"/>
</dbReference>
<proteinExistence type="predicted"/>
<feature type="transmembrane region" description="Helical" evidence="1">
    <location>
        <begin position="72"/>
        <end position="90"/>
    </location>
</feature>
<keyword evidence="1" id="KW-0812">Transmembrane</keyword>
<keyword evidence="1" id="KW-1133">Transmembrane helix</keyword>
<organism evidence="2 3">
    <name type="scientific">Micromonospora matsumotoense</name>
    <dbReference type="NCBI Taxonomy" id="121616"/>
    <lineage>
        <taxon>Bacteria</taxon>
        <taxon>Bacillati</taxon>
        <taxon>Actinomycetota</taxon>
        <taxon>Actinomycetes</taxon>
        <taxon>Micromonosporales</taxon>
        <taxon>Micromonosporaceae</taxon>
        <taxon>Micromonospora</taxon>
    </lineage>
</organism>
<dbReference type="RefSeq" id="WP_245722415.1">
    <property type="nucleotide sequence ID" value="NZ_FMCU01000004.1"/>
</dbReference>
<protein>
    <recommendedName>
        <fullName evidence="4">DUF4260 domain-containing protein</fullName>
    </recommendedName>
</protein>
<dbReference type="InterPro" id="IPR025356">
    <property type="entry name" value="DUF4260"/>
</dbReference>
<gene>
    <name evidence="2" type="ORF">GA0070216_10497</name>
</gene>
<dbReference type="Proteomes" id="UP000198797">
    <property type="component" value="Unassembled WGS sequence"/>
</dbReference>
<dbReference type="Pfam" id="PF14079">
    <property type="entry name" value="DUF4260"/>
    <property type="match status" value="1"/>
</dbReference>
<evidence type="ECO:0000256" key="1">
    <source>
        <dbReference type="SAM" id="Phobius"/>
    </source>
</evidence>
<keyword evidence="3" id="KW-1185">Reference proteome</keyword>
<evidence type="ECO:0000313" key="2">
    <source>
        <dbReference type="EMBL" id="SCF02771.1"/>
    </source>
</evidence>
<sequence length="124" mass="13314">MTAAPDRSTPPATPVPALYRVEGAAVAGAAVVLLVLTGFAWWWLFALFLVFDLSMLGYAVDHRVGAIAYNLGHTYVAPFVLLAGYGLALALDSTRWSLLALVAACWFFHIGVDRALGFGPRPLH</sequence>
<accession>A0A1C4X3K4</accession>
<evidence type="ECO:0000313" key="3">
    <source>
        <dbReference type="Proteomes" id="UP000198797"/>
    </source>
</evidence>